<reference evidence="2" key="1">
    <citation type="journal article" date="2021" name="Microorganisms">
        <title>The Ever-Expanding Pseudomonas Genus: Description of 43 New Species and Partition of the Pseudomonas putida Group.</title>
        <authorList>
            <person name="Girard L."/>
            <person name="Lood C."/>
            <person name="Hofte M."/>
            <person name="Vandamme P."/>
            <person name="Rokni-Zadeh H."/>
            <person name="van Noort V."/>
            <person name="Lavigne R."/>
            <person name="De Mot R."/>
        </authorList>
    </citation>
    <scope>NUCLEOTIDE SEQUENCE</scope>
    <source>
        <strain evidence="2">COW40</strain>
    </source>
</reference>
<feature type="compositionally biased region" description="Basic residues" evidence="1">
    <location>
        <begin position="111"/>
        <end position="120"/>
    </location>
</feature>
<dbReference type="RefSeq" id="WP_217839564.1">
    <property type="nucleotide sequence ID" value="NZ_CP077076.1"/>
</dbReference>
<sequence>MSSPIYLEVDKNNGAILSYFLDLPTTPSATVNYVPATKAELAYLNGLENSILPPGMVVTLDDLETHRARVKAAKQAETLARQKPKESDKTASATTPRASNADAKASLVNALRKHRSSNRA</sequence>
<accession>A0ABX8N0T5</accession>
<organism evidence="2 3">
    <name type="scientific">Pseudomonas fakonensis</name>
    <dbReference type="NCBI Taxonomy" id="2842355"/>
    <lineage>
        <taxon>Bacteria</taxon>
        <taxon>Pseudomonadati</taxon>
        <taxon>Pseudomonadota</taxon>
        <taxon>Gammaproteobacteria</taxon>
        <taxon>Pseudomonadales</taxon>
        <taxon>Pseudomonadaceae</taxon>
        <taxon>Pseudomonas</taxon>
    </lineage>
</organism>
<keyword evidence="3" id="KW-1185">Reference proteome</keyword>
<dbReference type="EMBL" id="CP077076">
    <property type="protein sequence ID" value="QXH49966.1"/>
    <property type="molecule type" value="Genomic_DNA"/>
</dbReference>
<evidence type="ECO:0000313" key="3">
    <source>
        <dbReference type="Proteomes" id="UP001046350"/>
    </source>
</evidence>
<evidence type="ECO:0000256" key="1">
    <source>
        <dbReference type="SAM" id="MobiDB-lite"/>
    </source>
</evidence>
<gene>
    <name evidence="2" type="ORF">KSS94_18705</name>
</gene>
<dbReference type="Proteomes" id="UP001046350">
    <property type="component" value="Chromosome"/>
</dbReference>
<protein>
    <recommendedName>
        <fullName evidence="4">PRTRC system protein E</fullName>
    </recommendedName>
</protein>
<name>A0ABX8N0T5_9PSED</name>
<evidence type="ECO:0000313" key="2">
    <source>
        <dbReference type="EMBL" id="QXH49966.1"/>
    </source>
</evidence>
<feature type="region of interest" description="Disordered" evidence="1">
    <location>
        <begin position="71"/>
        <end position="120"/>
    </location>
</feature>
<proteinExistence type="predicted"/>
<evidence type="ECO:0008006" key="4">
    <source>
        <dbReference type="Google" id="ProtNLM"/>
    </source>
</evidence>